<evidence type="ECO:0000313" key="2">
    <source>
        <dbReference type="EMBL" id="DAE30682.1"/>
    </source>
</evidence>
<evidence type="ECO:0000256" key="1">
    <source>
        <dbReference type="SAM" id="Phobius"/>
    </source>
</evidence>
<feature type="transmembrane region" description="Helical" evidence="1">
    <location>
        <begin position="12"/>
        <end position="31"/>
    </location>
</feature>
<dbReference type="EMBL" id="BK059105">
    <property type="protein sequence ID" value="DAE30682.1"/>
    <property type="molecule type" value="Genomic_DNA"/>
</dbReference>
<organism evidence="2">
    <name type="scientific">virus sp. ctML55</name>
    <dbReference type="NCBI Taxonomy" id="2827627"/>
    <lineage>
        <taxon>Viruses</taxon>
    </lineage>
</organism>
<name>A0A8S5RHT6_9VIRU</name>
<protein>
    <submittedName>
        <fullName evidence="2">Uncharacterized protein</fullName>
    </submittedName>
</protein>
<sequence>MLLQHCRLILQLLILIFIYSEYIIVLLLLSIRFRKIIFLS</sequence>
<keyword evidence="1" id="KW-0472">Membrane</keyword>
<keyword evidence="1" id="KW-1133">Transmembrane helix</keyword>
<keyword evidence="1" id="KW-0812">Transmembrane</keyword>
<proteinExistence type="predicted"/>
<reference evidence="2" key="1">
    <citation type="journal article" date="2021" name="Proc. Natl. Acad. Sci. U.S.A.">
        <title>A Catalog of Tens of Thousands of Viruses from Human Metagenomes Reveals Hidden Associations with Chronic Diseases.</title>
        <authorList>
            <person name="Tisza M.J."/>
            <person name="Buck C.B."/>
        </authorList>
    </citation>
    <scope>NUCLEOTIDE SEQUENCE</scope>
    <source>
        <strain evidence="2">CtML55</strain>
    </source>
</reference>
<accession>A0A8S5RHT6</accession>